<reference evidence="2 3" key="1">
    <citation type="submission" date="2018-03" db="EMBL/GenBank/DDBJ databases">
        <title>Genome sequencing of Phreatobacter sp.</title>
        <authorList>
            <person name="Kim S.-J."/>
            <person name="Heo J."/>
            <person name="Kwon S.-W."/>
        </authorList>
    </citation>
    <scope>NUCLEOTIDE SEQUENCE [LARGE SCALE GENOMIC DNA]</scope>
    <source>
        <strain evidence="2 3">S-12</strain>
    </source>
</reference>
<keyword evidence="1" id="KW-0732">Signal</keyword>
<evidence type="ECO:0000313" key="2">
    <source>
        <dbReference type="EMBL" id="AVO43703.1"/>
    </source>
</evidence>
<keyword evidence="3" id="KW-1185">Reference proteome</keyword>
<dbReference type="Proteomes" id="UP000237889">
    <property type="component" value="Chromosome"/>
</dbReference>
<feature type="chain" id="PRO_5015627240" description="Lysozyme inhibitor LprI N-terminal domain-containing protein" evidence="1">
    <location>
        <begin position="29"/>
        <end position="105"/>
    </location>
</feature>
<gene>
    <name evidence="2" type="ORF">C6569_00635</name>
</gene>
<accession>A0A2S0N6Z0</accession>
<sequence>MRMTFIRTSAVAMALAIGLHAGGGTALAQEIGIPECDRFITSYEVCVTTKVPATHRVTFSQQVAQLRTTWRSLAQDPQTRQQLEAICRTQGEQMRRGLEPFGCAF</sequence>
<feature type="signal peptide" evidence="1">
    <location>
        <begin position="1"/>
        <end position="28"/>
    </location>
</feature>
<evidence type="ECO:0000256" key="1">
    <source>
        <dbReference type="SAM" id="SignalP"/>
    </source>
</evidence>
<evidence type="ECO:0008006" key="4">
    <source>
        <dbReference type="Google" id="ProtNLM"/>
    </source>
</evidence>
<organism evidence="2 3">
    <name type="scientific">Phreatobacter cathodiphilus</name>
    <dbReference type="NCBI Taxonomy" id="1868589"/>
    <lineage>
        <taxon>Bacteria</taxon>
        <taxon>Pseudomonadati</taxon>
        <taxon>Pseudomonadota</taxon>
        <taxon>Alphaproteobacteria</taxon>
        <taxon>Hyphomicrobiales</taxon>
        <taxon>Phreatobacteraceae</taxon>
        <taxon>Phreatobacter</taxon>
    </lineage>
</organism>
<protein>
    <recommendedName>
        <fullName evidence="4">Lysozyme inhibitor LprI N-terminal domain-containing protein</fullName>
    </recommendedName>
</protein>
<dbReference type="KEGG" id="phr:C6569_00635"/>
<dbReference type="EMBL" id="CP027668">
    <property type="protein sequence ID" value="AVO43703.1"/>
    <property type="molecule type" value="Genomic_DNA"/>
</dbReference>
<proteinExistence type="predicted"/>
<name>A0A2S0N6Z0_9HYPH</name>
<dbReference type="AlphaFoldDB" id="A0A2S0N6Z0"/>
<evidence type="ECO:0000313" key="3">
    <source>
        <dbReference type="Proteomes" id="UP000237889"/>
    </source>
</evidence>